<dbReference type="EMBL" id="BKCJ010317391">
    <property type="protein sequence ID" value="GEZ74137.1"/>
    <property type="molecule type" value="Genomic_DNA"/>
</dbReference>
<dbReference type="Gene3D" id="3.30.70.330">
    <property type="match status" value="1"/>
</dbReference>
<dbReference type="AlphaFoldDB" id="A0A699IT47"/>
<feature type="compositionally biased region" description="Basic and acidic residues" evidence="1">
    <location>
        <begin position="127"/>
        <end position="136"/>
    </location>
</feature>
<keyword evidence="2" id="KW-0548">Nucleotidyltransferase</keyword>
<dbReference type="GO" id="GO:0003964">
    <property type="term" value="F:RNA-directed DNA polymerase activity"/>
    <property type="evidence" value="ECO:0007669"/>
    <property type="project" value="UniProtKB-KW"/>
</dbReference>
<organism evidence="2">
    <name type="scientific">Tanacetum cinerariifolium</name>
    <name type="common">Dalmatian daisy</name>
    <name type="synonym">Chrysanthemum cinerariifolium</name>
    <dbReference type="NCBI Taxonomy" id="118510"/>
    <lineage>
        <taxon>Eukaryota</taxon>
        <taxon>Viridiplantae</taxon>
        <taxon>Streptophyta</taxon>
        <taxon>Embryophyta</taxon>
        <taxon>Tracheophyta</taxon>
        <taxon>Spermatophyta</taxon>
        <taxon>Magnoliopsida</taxon>
        <taxon>eudicotyledons</taxon>
        <taxon>Gunneridae</taxon>
        <taxon>Pentapetalae</taxon>
        <taxon>asterids</taxon>
        <taxon>campanulids</taxon>
        <taxon>Asterales</taxon>
        <taxon>Asteraceae</taxon>
        <taxon>Asteroideae</taxon>
        <taxon>Anthemideae</taxon>
        <taxon>Anthemidinae</taxon>
        <taxon>Tanacetum</taxon>
    </lineage>
</organism>
<gene>
    <name evidence="2" type="ORF">Tci_546110</name>
</gene>
<reference evidence="2" key="1">
    <citation type="journal article" date="2019" name="Sci. Rep.">
        <title>Draft genome of Tanacetum cinerariifolium, the natural source of mosquito coil.</title>
        <authorList>
            <person name="Yamashiro T."/>
            <person name="Shiraishi A."/>
            <person name="Satake H."/>
            <person name="Nakayama K."/>
        </authorList>
    </citation>
    <scope>NUCLEOTIDE SEQUENCE</scope>
</reference>
<feature type="region of interest" description="Disordered" evidence="1">
    <location>
        <begin position="410"/>
        <end position="430"/>
    </location>
</feature>
<evidence type="ECO:0000256" key="1">
    <source>
        <dbReference type="SAM" id="MobiDB-lite"/>
    </source>
</evidence>
<dbReference type="InterPro" id="IPR012677">
    <property type="entry name" value="Nucleotide-bd_a/b_plait_sf"/>
</dbReference>
<protein>
    <submittedName>
        <fullName evidence="2">RNA-directed DNA polymerase, eukaryota, nucleotide-binding alpha-beta plait domain protein</fullName>
    </submittedName>
</protein>
<dbReference type="InterPro" id="IPR035979">
    <property type="entry name" value="RBD_domain_sf"/>
</dbReference>
<comment type="caution">
    <text evidence="2">The sequence shown here is derived from an EMBL/GenBank/DDBJ whole genome shotgun (WGS) entry which is preliminary data.</text>
</comment>
<feature type="compositionally biased region" description="Polar residues" evidence="1">
    <location>
        <begin position="150"/>
        <end position="162"/>
    </location>
</feature>
<name>A0A699IT47_TANCI</name>
<evidence type="ECO:0000313" key="2">
    <source>
        <dbReference type="EMBL" id="GEZ74137.1"/>
    </source>
</evidence>
<sequence length="599" mass="67443">MVRNTSTIQDTNGWCWKFRNNKQDSFISIRNQFHKEVEKIASSFYITNFPDYFDAKRLWVKCQSYGRIVDAFIENKRSKAGKRFGIVRFLCVKNEEQLARSLASIWIGSYHIFTYVARFNRQEKNEAFSKNNRDKTTNYIPSQKEDHVGSSPNKKSYASSLNGDRDSKVEKQVTDVKGNTLSNVPLTPSLITPALVLDDSCVSVRDLSRHVMGRVKDLNSIPNLRTLLTKEGFSDVKLTYLGGMCVMIELDTEATKLKLLQHIGVNSWFHVFQAAIHDFVSDERVVWVDIEGVPLNVWSRETFLKIGKVYMACAKELFTWTPIFLDHKESKYISDDESLHGAKNKSVGSQHGEDDLVDDSDVEGVSETFFGDKHPSLNNSVCNSSEKVVEQQSEDPFCIYDVLNKKPKGVVQDSDSSLSHPPGFTPEVSRQENDHIGVDLNTKTDKVNSSLVHTKVMNNSQKVHENVTSNGESAINYSHNAHNGGSILEVFDDMIRVGQSMGYAIEGCMKDIEYIIGTQGVDDGNSNYKYVYSDSAGSSGGILCVWEATIFKKDYATVSNNFIAIYGTWISNNSKVLIVVTYAPQSLSHKRVLRDYISS</sequence>
<dbReference type="GO" id="GO:0003676">
    <property type="term" value="F:nucleic acid binding"/>
    <property type="evidence" value="ECO:0007669"/>
    <property type="project" value="InterPro"/>
</dbReference>
<dbReference type="SUPFAM" id="SSF54928">
    <property type="entry name" value="RNA-binding domain, RBD"/>
    <property type="match status" value="1"/>
</dbReference>
<accession>A0A699IT47</accession>
<dbReference type="CDD" id="cd00590">
    <property type="entry name" value="RRM_SF"/>
    <property type="match status" value="1"/>
</dbReference>
<proteinExistence type="predicted"/>
<feature type="region of interest" description="Disordered" evidence="1">
    <location>
        <begin position="127"/>
        <end position="169"/>
    </location>
</feature>
<feature type="region of interest" description="Disordered" evidence="1">
    <location>
        <begin position="339"/>
        <end position="358"/>
    </location>
</feature>
<keyword evidence="2" id="KW-0695">RNA-directed DNA polymerase</keyword>
<keyword evidence="2" id="KW-0808">Transferase</keyword>